<name>A0ABW7GHX7_9BURK</name>
<evidence type="ECO:0000313" key="4">
    <source>
        <dbReference type="EMBL" id="MFG6461563.1"/>
    </source>
</evidence>
<dbReference type="Proteomes" id="UP001606302">
    <property type="component" value="Unassembled WGS sequence"/>
</dbReference>
<evidence type="ECO:0000313" key="5">
    <source>
        <dbReference type="Proteomes" id="UP001606302"/>
    </source>
</evidence>
<keyword evidence="2" id="KW-1133">Transmembrane helix</keyword>
<feature type="transmembrane region" description="Helical" evidence="2">
    <location>
        <begin position="248"/>
        <end position="267"/>
    </location>
</feature>
<feature type="transmembrane region" description="Helical" evidence="2">
    <location>
        <begin position="57"/>
        <end position="75"/>
    </location>
</feature>
<dbReference type="EC" id="2.3.-.-" evidence="4"/>
<evidence type="ECO:0000256" key="1">
    <source>
        <dbReference type="SAM" id="MobiDB-lite"/>
    </source>
</evidence>
<feature type="transmembrane region" description="Helical" evidence="2">
    <location>
        <begin position="208"/>
        <end position="228"/>
    </location>
</feature>
<feature type="transmembrane region" description="Helical" evidence="2">
    <location>
        <begin position="128"/>
        <end position="147"/>
    </location>
</feature>
<evidence type="ECO:0000259" key="3">
    <source>
        <dbReference type="Pfam" id="PF01757"/>
    </source>
</evidence>
<feature type="transmembrane region" description="Helical" evidence="2">
    <location>
        <begin position="87"/>
        <end position="108"/>
    </location>
</feature>
<dbReference type="InterPro" id="IPR050879">
    <property type="entry name" value="Acyltransferase_3"/>
</dbReference>
<dbReference type="EMBL" id="JBIGHX010000002">
    <property type="protein sequence ID" value="MFG6461563.1"/>
    <property type="molecule type" value="Genomic_DNA"/>
</dbReference>
<accession>A0ABW7GHX7</accession>
<keyword evidence="5" id="KW-1185">Reference proteome</keyword>
<keyword evidence="2" id="KW-0812">Transmembrane</keyword>
<dbReference type="RefSeq" id="WP_394510414.1">
    <property type="nucleotide sequence ID" value="NZ_JBIGHX010000002.1"/>
</dbReference>
<dbReference type="InterPro" id="IPR002656">
    <property type="entry name" value="Acyl_transf_3_dom"/>
</dbReference>
<feature type="region of interest" description="Disordered" evidence="1">
    <location>
        <begin position="1"/>
        <end position="39"/>
    </location>
</feature>
<dbReference type="PANTHER" id="PTHR23028">
    <property type="entry name" value="ACETYLTRANSFERASE"/>
    <property type="match status" value="1"/>
</dbReference>
<feature type="transmembrane region" description="Helical" evidence="2">
    <location>
        <begin position="373"/>
        <end position="394"/>
    </location>
</feature>
<keyword evidence="4" id="KW-0012">Acyltransferase</keyword>
<dbReference type="GO" id="GO:0016746">
    <property type="term" value="F:acyltransferase activity"/>
    <property type="evidence" value="ECO:0007669"/>
    <property type="project" value="UniProtKB-KW"/>
</dbReference>
<feature type="transmembrane region" description="Helical" evidence="2">
    <location>
        <begin position="279"/>
        <end position="297"/>
    </location>
</feature>
<evidence type="ECO:0000256" key="2">
    <source>
        <dbReference type="SAM" id="Phobius"/>
    </source>
</evidence>
<feature type="transmembrane region" description="Helical" evidence="2">
    <location>
        <begin position="334"/>
        <end position="353"/>
    </location>
</feature>
<gene>
    <name evidence="4" type="ORF">ACG04Q_08275</name>
</gene>
<sequence>MSLRAERRAAPKPARLGRCACGSTPHASPSPRGTDQACSRSAGASLGEGHHFAGLDLLRSIAIVWVMLFHSFLVGGLGPDFAWLSRFGWMGVDIFFVLSGFLIGSQLLRSLQRGERLSLRDFYWRRAWRILPAFAVVLAVYVAFPVLREAPGLAPWWQFATFTLNLLIDYSRHQAFSHAWSLCVEEHFYLLFPAVAWAMTLRPSAPRFAALCVALVALGIALRTGVWLHDDALQPPRNWFIEDIYYPTWMRLDGLLMGVVLATLCVYRPALWARLQARSTALLLAGLSAAGGAMWLFTDRTGLLANAIGWPLLSLGFGLLVLSATAPRGGLGRWAVPGAGWLAATSYSLYLSHKLVMHAVHQWLAPALALQGLTLFAAHAVAILAGGAVLHYAVERPGLRLRDLASPAVSPRLQRRRAPG</sequence>
<keyword evidence="4" id="KW-0808">Transferase</keyword>
<reference evidence="4 5" key="1">
    <citation type="submission" date="2024-08" db="EMBL/GenBank/DDBJ databases">
        <authorList>
            <person name="Lu H."/>
        </authorList>
    </citation>
    <scope>NUCLEOTIDE SEQUENCE [LARGE SCALE GENOMIC DNA]</scope>
    <source>
        <strain evidence="4 5">DXS20W</strain>
    </source>
</reference>
<comment type="caution">
    <text evidence="4">The sequence shown here is derived from an EMBL/GenBank/DDBJ whole genome shotgun (WGS) entry which is preliminary data.</text>
</comment>
<feature type="transmembrane region" description="Helical" evidence="2">
    <location>
        <begin position="303"/>
        <end position="322"/>
    </location>
</feature>
<protein>
    <submittedName>
        <fullName evidence="4">Acyltransferase family protein</fullName>
        <ecNumber evidence="4">2.3.-.-</ecNumber>
    </submittedName>
</protein>
<feature type="domain" description="Acyltransferase 3" evidence="3">
    <location>
        <begin position="53"/>
        <end position="389"/>
    </location>
</feature>
<organism evidence="4 5">
    <name type="scientific">Pelomonas lactea</name>
    <dbReference type="NCBI Taxonomy" id="3299030"/>
    <lineage>
        <taxon>Bacteria</taxon>
        <taxon>Pseudomonadati</taxon>
        <taxon>Pseudomonadota</taxon>
        <taxon>Betaproteobacteria</taxon>
        <taxon>Burkholderiales</taxon>
        <taxon>Sphaerotilaceae</taxon>
        <taxon>Roseateles</taxon>
    </lineage>
</organism>
<dbReference type="Pfam" id="PF01757">
    <property type="entry name" value="Acyl_transf_3"/>
    <property type="match status" value="1"/>
</dbReference>
<keyword evidence="2" id="KW-0472">Membrane</keyword>
<feature type="compositionally biased region" description="Polar residues" evidence="1">
    <location>
        <begin position="25"/>
        <end position="39"/>
    </location>
</feature>
<proteinExistence type="predicted"/>
<dbReference type="PANTHER" id="PTHR23028:SF53">
    <property type="entry name" value="ACYL_TRANSF_3 DOMAIN-CONTAINING PROTEIN"/>
    <property type="match status" value="1"/>
</dbReference>